<dbReference type="PATRIC" id="fig|69.6.peg.1383"/>
<dbReference type="PANTHER" id="PTHR33452:SF1">
    <property type="entry name" value="INNER MEMBRANE PROTEIN YPHA-RELATED"/>
    <property type="match status" value="1"/>
</dbReference>
<name>A0A0S2DDY1_LYSEN</name>
<protein>
    <submittedName>
        <fullName evidence="7">DoxX family protein</fullName>
    </submittedName>
</protein>
<comment type="subcellular location">
    <subcellularLocation>
        <location evidence="1">Cell membrane</location>
        <topology evidence="1">Multi-pass membrane protein</topology>
    </subcellularLocation>
</comment>
<dbReference type="KEGG" id="lez:GLE_1402"/>
<evidence type="ECO:0000256" key="3">
    <source>
        <dbReference type="ARBA" id="ARBA00022475"/>
    </source>
</evidence>
<dbReference type="InterPro" id="IPR032808">
    <property type="entry name" value="DoxX"/>
</dbReference>
<evidence type="ECO:0000313" key="7">
    <source>
        <dbReference type="EMBL" id="ALN56759.1"/>
    </source>
</evidence>
<keyword evidence="6" id="KW-0472">Membrane</keyword>
<dbReference type="Proteomes" id="UP000061569">
    <property type="component" value="Chromosome"/>
</dbReference>
<comment type="similarity">
    <text evidence="2">Belongs to the DoxX family.</text>
</comment>
<dbReference type="EMBL" id="CP013140">
    <property type="protein sequence ID" value="ALN56759.1"/>
    <property type="molecule type" value="Genomic_DNA"/>
</dbReference>
<dbReference type="PANTHER" id="PTHR33452">
    <property type="entry name" value="OXIDOREDUCTASE CATD-RELATED"/>
    <property type="match status" value="1"/>
</dbReference>
<dbReference type="AlphaFoldDB" id="A0A0S2DDY1"/>
<evidence type="ECO:0000256" key="2">
    <source>
        <dbReference type="ARBA" id="ARBA00006679"/>
    </source>
</evidence>
<proteinExistence type="inferred from homology"/>
<accession>A0A0S2DDY1</accession>
<reference evidence="7 8" key="1">
    <citation type="submission" date="2015-11" db="EMBL/GenBank/DDBJ databases">
        <title>Genome sequences of Lysobacter enzymogenes strain C3 and Lysobacter antibioticus ATCC 29479.</title>
        <authorList>
            <person name="Kobayashi D.Y."/>
        </authorList>
    </citation>
    <scope>NUCLEOTIDE SEQUENCE [LARGE SCALE GENOMIC DNA]</scope>
    <source>
        <strain evidence="7 8">C3</strain>
    </source>
</reference>
<keyword evidence="5" id="KW-1133">Transmembrane helix</keyword>
<organism evidence="7 8">
    <name type="scientific">Lysobacter enzymogenes</name>
    <dbReference type="NCBI Taxonomy" id="69"/>
    <lineage>
        <taxon>Bacteria</taxon>
        <taxon>Pseudomonadati</taxon>
        <taxon>Pseudomonadota</taxon>
        <taxon>Gammaproteobacteria</taxon>
        <taxon>Lysobacterales</taxon>
        <taxon>Lysobacteraceae</taxon>
        <taxon>Lysobacter</taxon>
    </lineage>
</organism>
<keyword evidence="4" id="KW-0812">Transmembrane</keyword>
<evidence type="ECO:0000256" key="4">
    <source>
        <dbReference type="ARBA" id="ARBA00022692"/>
    </source>
</evidence>
<evidence type="ECO:0000256" key="6">
    <source>
        <dbReference type="ARBA" id="ARBA00023136"/>
    </source>
</evidence>
<evidence type="ECO:0000256" key="5">
    <source>
        <dbReference type="ARBA" id="ARBA00022989"/>
    </source>
</evidence>
<evidence type="ECO:0000313" key="8">
    <source>
        <dbReference type="Proteomes" id="UP000061569"/>
    </source>
</evidence>
<sequence>MTTERWSDLGKLILRLSLGALILLHGIAKLRGGTEGIVGMVEAHGLPGFLGYGVLLGEVLGPALLILGWHARIGAVLVAGNMLVAIALVHLGQLGQLNDQGGWAIELQAMFLATAAAVALLGPGKYSLNGK</sequence>
<dbReference type="InterPro" id="IPR051907">
    <property type="entry name" value="DoxX-like_oxidoreductase"/>
</dbReference>
<evidence type="ECO:0000256" key="1">
    <source>
        <dbReference type="ARBA" id="ARBA00004651"/>
    </source>
</evidence>
<keyword evidence="3" id="KW-1003">Cell membrane</keyword>
<dbReference type="GO" id="GO:0005886">
    <property type="term" value="C:plasma membrane"/>
    <property type="evidence" value="ECO:0007669"/>
    <property type="project" value="UniProtKB-SubCell"/>
</dbReference>
<gene>
    <name evidence="7" type="ORF">GLE_1402</name>
</gene>
<dbReference type="Pfam" id="PF07681">
    <property type="entry name" value="DoxX"/>
    <property type="match status" value="1"/>
</dbReference>